<reference evidence="9 10" key="1">
    <citation type="submission" date="2005-11" db="EMBL/GenBank/DDBJ databases">
        <title>The complete genome sequence of Lawsonia intracellularis: the causative agent of proliferative enteropathy.</title>
        <authorList>
            <person name="Kaur K."/>
            <person name="Zhang Q."/>
            <person name="Beckler D."/>
            <person name="Munir S."/>
            <person name="Li L."/>
            <person name="Kinsley K."/>
            <person name="Herron L."/>
            <person name="Peterson A."/>
            <person name="May B."/>
            <person name="Singh S."/>
            <person name="Gebhart C."/>
            <person name="Kapur V."/>
        </authorList>
    </citation>
    <scope>NUCLEOTIDE SEQUENCE [LARGE SCALE GENOMIC DNA]</scope>
    <source>
        <strain evidence="9 10">PHE/MN1-00</strain>
    </source>
</reference>
<dbReference type="Gene3D" id="1.20.120.30">
    <property type="entry name" value="Aspartate receptor, ligand-binding domain"/>
    <property type="match status" value="1"/>
</dbReference>
<dbReference type="STRING" id="363253.LI0843"/>
<keyword evidence="10" id="KW-1185">Reference proteome</keyword>
<dbReference type="OrthoDB" id="5440096at2"/>
<evidence type="ECO:0000256" key="3">
    <source>
        <dbReference type="ARBA" id="ARBA00029447"/>
    </source>
</evidence>
<keyword evidence="5" id="KW-0175">Coiled coil</keyword>
<evidence type="ECO:0000256" key="1">
    <source>
        <dbReference type="ARBA" id="ARBA00004370"/>
    </source>
</evidence>
<dbReference type="GO" id="GO:0007165">
    <property type="term" value="P:signal transduction"/>
    <property type="evidence" value="ECO:0007669"/>
    <property type="project" value="UniProtKB-KW"/>
</dbReference>
<dbReference type="KEGG" id="lip:LI0843"/>
<keyword evidence="6" id="KW-0472">Membrane</keyword>
<dbReference type="InterPro" id="IPR025991">
    <property type="entry name" value="Chemoreceptor_zinc-bind_dom"/>
</dbReference>
<name>Q1MQ30_LAWIP</name>
<dbReference type="PROSITE" id="PS50111">
    <property type="entry name" value="CHEMOTAXIS_TRANSDUC_2"/>
    <property type="match status" value="1"/>
</dbReference>
<dbReference type="FunFam" id="1.10.287.950:FF:000001">
    <property type="entry name" value="Methyl-accepting chemotaxis sensory transducer"/>
    <property type="match status" value="1"/>
</dbReference>
<dbReference type="SMART" id="SM00304">
    <property type="entry name" value="HAMP"/>
    <property type="match status" value="1"/>
</dbReference>
<dbReference type="SMART" id="SM00283">
    <property type="entry name" value="MA"/>
    <property type="match status" value="1"/>
</dbReference>
<sequence length="585" mass="64201">MRWKDISIFKKLLIGFSIVILAGVIGLANDYFEVTRIRNITDQVLLAVNYRKAILNAEVAHLTWVNKVANYLIERGKNELHVELNDHLCTFGKLLYGEQRKEIEERIPETKSLFLFIEGPHNRLHQSVIGITAAMGEGKINEASQIFQNVTLKELDLIRTTLNKLVVVFDARSTVLEDSLINTIHFALVVILLCVAVMLIGGLLLSLFLGRSIVRPIWKLVAYAHEVSEGNLKDPTLNQKDEVGQLAGTLGIMVNKLKKTIEEANMKADEAYRKEEEANAARVNTESAIQEVKKKQQELQDVTVQLKGVVDVLSSASKEMSTQIETSERGAILQAKRINETATAMSEMSSSVLEVARNANVAAELSAEARTRAEEGSGIMNNAVESIYEVQKHSLMLKEDMQILTQHAQNIDQIMSVISDIADQTNLLALNAAIEAARAGEAGRGFAVVADEVRKLAEKTITSTADVGKAIGAIQHSVEKNMGQVDKTVQSIESTTDLSTKAGELLRNIQEMVESTASQVRSIATASEKQSATSEEISSSIEEVNQVAKETASAMVSLNKAMVDLAAQSRGLQELIRKLEQETIG</sequence>
<evidence type="ECO:0000256" key="5">
    <source>
        <dbReference type="SAM" id="Coils"/>
    </source>
</evidence>
<accession>Q1MQ30</accession>
<dbReference type="Gene3D" id="6.10.340.10">
    <property type="match status" value="1"/>
</dbReference>
<evidence type="ECO:0000313" key="10">
    <source>
        <dbReference type="Proteomes" id="UP000002430"/>
    </source>
</evidence>
<evidence type="ECO:0000256" key="6">
    <source>
        <dbReference type="SAM" id="Phobius"/>
    </source>
</evidence>
<dbReference type="eggNOG" id="COG0840">
    <property type="taxonomic scope" value="Bacteria"/>
</dbReference>
<feature type="coiled-coil region" evidence="5">
    <location>
        <begin position="254"/>
        <end position="305"/>
    </location>
</feature>
<evidence type="ECO:0000256" key="2">
    <source>
        <dbReference type="ARBA" id="ARBA00023224"/>
    </source>
</evidence>
<dbReference type="GO" id="GO:0006935">
    <property type="term" value="P:chemotaxis"/>
    <property type="evidence" value="ECO:0007669"/>
    <property type="project" value="UniProtKB-ARBA"/>
</dbReference>
<dbReference type="CDD" id="cd06225">
    <property type="entry name" value="HAMP"/>
    <property type="match status" value="1"/>
</dbReference>
<dbReference type="SUPFAM" id="SSF58104">
    <property type="entry name" value="Methyl-accepting chemotaxis protein (MCP) signaling domain"/>
    <property type="match status" value="1"/>
</dbReference>
<dbReference type="Pfam" id="PF13682">
    <property type="entry name" value="CZB"/>
    <property type="match status" value="1"/>
</dbReference>
<gene>
    <name evidence="9" type="primary">tsr</name>
    <name evidence="9" type="ordered locus">LI0843</name>
</gene>
<feature type="domain" description="HAMP" evidence="8">
    <location>
        <begin position="211"/>
        <end position="262"/>
    </location>
</feature>
<keyword evidence="6" id="KW-0812">Transmembrane</keyword>
<keyword evidence="6" id="KW-1133">Transmembrane helix</keyword>
<dbReference type="PANTHER" id="PTHR32089">
    <property type="entry name" value="METHYL-ACCEPTING CHEMOTAXIS PROTEIN MCPB"/>
    <property type="match status" value="1"/>
</dbReference>
<keyword evidence="2 4" id="KW-0807">Transducer</keyword>
<evidence type="ECO:0000259" key="7">
    <source>
        <dbReference type="PROSITE" id="PS50111"/>
    </source>
</evidence>
<feature type="domain" description="Methyl-accepting transducer" evidence="7">
    <location>
        <begin position="309"/>
        <end position="545"/>
    </location>
</feature>
<feature type="transmembrane region" description="Helical" evidence="6">
    <location>
        <begin position="184"/>
        <end position="209"/>
    </location>
</feature>
<dbReference type="Proteomes" id="UP000002430">
    <property type="component" value="Chromosome"/>
</dbReference>
<dbReference type="RefSeq" id="WP_011526926.1">
    <property type="nucleotide sequence ID" value="NC_008011.1"/>
</dbReference>
<organism evidence="9 10">
    <name type="scientific">Lawsonia intracellularis (strain PHE/MN1-00)</name>
    <dbReference type="NCBI Taxonomy" id="363253"/>
    <lineage>
        <taxon>Bacteria</taxon>
        <taxon>Pseudomonadati</taxon>
        <taxon>Thermodesulfobacteriota</taxon>
        <taxon>Desulfovibrionia</taxon>
        <taxon>Desulfovibrionales</taxon>
        <taxon>Desulfovibrionaceae</taxon>
        <taxon>Lawsonia</taxon>
    </lineage>
</organism>
<dbReference type="Gene3D" id="1.10.287.950">
    <property type="entry name" value="Methyl-accepting chemotaxis protein"/>
    <property type="match status" value="1"/>
</dbReference>
<dbReference type="Pfam" id="PF00672">
    <property type="entry name" value="HAMP"/>
    <property type="match status" value="1"/>
</dbReference>
<proteinExistence type="inferred from homology"/>
<dbReference type="InterPro" id="IPR003660">
    <property type="entry name" value="HAMP_dom"/>
</dbReference>
<dbReference type="PROSITE" id="PS50885">
    <property type="entry name" value="HAMP"/>
    <property type="match status" value="1"/>
</dbReference>
<protein>
    <submittedName>
        <fullName evidence="9">Methyl-accepting chemotaxis protein</fullName>
    </submittedName>
</protein>
<dbReference type="PANTHER" id="PTHR32089:SF112">
    <property type="entry name" value="LYSOZYME-LIKE PROTEIN-RELATED"/>
    <property type="match status" value="1"/>
</dbReference>
<comment type="similarity">
    <text evidence="3">Belongs to the methyl-accepting chemotaxis (MCP) protein family.</text>
</comment>
<evidence type="ECO:0000256" key="4">
    <source>
        <dbReference type="PROSITE-ProRule" id="PRU00284"/>
    </source>
</evidence>
<dbReference type="AlphaFoldDB" id="Q1MQ30"/>
<dbReference type="Pfam" id="PF00015">
    <property type="entry name" value="MCPsignal"/>
    <property type="match status" value="1"/>
</dbReference>
<dbReference type="EMBL" id="AM180252">
    <property type="protein sequence ID" value="CAJ54897.1"/>
    <property type="molecule type" value="Genomic_DNA"/>
</dbReference>
<comment type="subcellular location">
    <subcellularLocation>
        <location evidence="1">Membrane</location>
    </subcellularLocation>
</comment>
<dbReference type="CDD" id="cd11386">
    <property type="entry name" value="MCP_signal"/>
    <property type="match status" value="1"/>
</dbReference>
<dbReference type="GO" id="GO:0016020">
    <property type="term" value="C:membrane"/>
    <property type="evidence" value="ECO:0007669"/>
    <property type="project" value="UniProtKB-SubCell"/>
</dbReference>
<evidence type="ECO:0000259" key="8">
    <source>
        <dbReference type="PROSITE" id="PS50885"/>
    </source>
</evidence>
<dbReference type="InterPro" id="IPR004089">
    <property type="entry name" value="MCPsignal_dom"/>
</dbReference>
<evidence type="ECO:0000313" key="9">
    <source>
        <dbReference type="EMBL" id="CAJ54897.1"/>
    </source>
</evidence>
<dbReference type="HOGENOM" id="CLU_000445_107_27_7"/>